<dbReference type="RefSeq" id="WP_161723054.1">
    <property type="nucleotide sequence ID" value="NZ_JAAAXI010000006.1"/>
</dbReference>
<feature type="chain" id="PRO_5046245924" evidence="1">
    <location>
        <begin position="21"/>
        <end position="130"/>
    </location>
</feature>
<gene>
    <name evidence="2" type="ORF">GR303_15010</name>
</gene>
<evidence type="ECO:0000313" key="2">
    <source>
        <dbReference type="EMBL" id="NBJ25669.1"/>
    </source>
</evidence>
<dbReference type="EMBL" id="JAAAXJ010000007">
    <property type="protein sequence ID" value="NBJ25669.1"/>
    <property type="molecule type" value="Genomic_DNA"/>
</dbReference>
<dbReference type="Proteomes" id="UP000818323">
    <property type="component" value="Unassembled WGS sequence"/>
</dbReference>
<comment type="caution">
    <text evidence="2">The sequence shown here is derived from an EMBL/GenBank/DDBJ whole genome shotgun (WGS) entry which is preliminary data.</text>
</comment>
<evidence type="ECO:0000256" key="1">
    <source>
        <dbReference type="SAM" id="SignalP"/>
    </source>
</evidence>
<organism evidence="2 3">
    <name type="scientific">Microvirga arsenatis</name>
    <dbReference type="NCBI Taxonomy" id="2692265"/>
    <lineage>
        <taxon>Bacteria</taxon>
        <taxon>Pseudomonadati</taxon>
        <taxon>Pseudomonadota</taxon>
        <taxon>Alphaproteobacteria</taxon>
        <taxon>Hyphomicrobiales</taxon>
        <taxon>Methylobacteriaceae</taxon>
        <taxon>Microvirga</taxon>
    </lineage>
</organism>
<feature type="signal peptide" evidence="1">
    <location>
        <begin position="1"/>
        <end position="20"/>
    </location>
</feature>
<proteinExistence type="predicted"/>
<protein>
    <submittedName>
        <fullName evidence="2">Uncharacterized protein</fullName>
    </submittedName>
</protein>
<evidence type="ECO:0000313" key="3">
    <source>
        <dbReference type="Proteomes" id="UP000818323"/>
    </source>
</evidence>
<keyword evidence="3" id="KW-1185">Reference proteome</keyword>
<accession>A0ABW9Z4V3</accession>
<keyword evidence="1" id="KW-0732">Signal</keyword>
<name>A0ABW9Z4V3_9HYPH</name>
<sequence length="130" mass="14004">MFRAVSALAGILLLASPAHAETLERTVKANTVAAIGGFLGYEVDTCYPSDVPEVKIRQTPAHGTLRVVPHEQVLGKDSRCPGTKVRGLAYVYTPAKGFKGADEVAIDVPWNSTDSGRATILTYTYRIKVE</sequence>
<reference evidence="2 3" key="1">
    <citation type="submission" date="2020-01" db="EMBL/GenBank/DDBJ databases">
        <title>Microvirga sp. nov., an arsenate reduction bacterium isolated from Tibet hotspring sediments.</title>
        <authorList>
            <person name="Yuan C.-G."/>
        </authorList>
    </citation>
    <scope>NUCLEOTIDE SEQUENCE [LARGE SCALE GENOMIC DNA]</scope>
    <source>
        <strain evidence="2 3">SYSU G3D203</strain>
    </source>
</reference>